<gene>
    <name evidence="1" type="ORF">RCF98_01325</name>
</gene>
<dbReference type="RefSeq" id="WP_308895642.1">
    <property type="nucleotide sequence ID" value="NZ_CP133218.1"/>
</dbReference>
<dbReference type="EMBL" id="CP133218">
    <property type="protein sequence ID" value="WML91007.1"/>
    <property type="molecule type" value="Genomic_DNA"/>
</dbReference>
<dbReference type="Proteomes" id="UP001236657">
    <property type="component" value="Chromosome"/>
</dbReference>
<organism evidence="1 2">
    <name type="scientific">Thiothrix lacustris</name>
    <dbReference type="NCBI Taxonomy" id="525917"/>
    <lineage>
        <taxon>Bacteria</taxon>
        <taxon>Pseudomonadati</taxon>
        <taxon>Pseudomonadota</taxon>
        <taxon>Gammaproteobacteria</taxon>
        <taxon>Thiotrichales</taxon>
        <taxon>Thiotrichaceae</taxon>
        <taxon>Thiothrix</taxon>
    </lineage>
</organism>
<protein>
    <recommendedName>
        <fullName evidence="3">REase AHJR-like domain-containing protein</fullName>
    </recommendedName>
</protein>
<accession>A0ABY9MQZ8</accession>
<evidence type="ECO:0008006" key="3">
    <source>
        <dbReference type="Google" id="ProtNLM"/>
    </source>
</evidence>
<keyword evidence="2" id="KW-1185">Reference proteome</keyword>
<sequence length="181" mass="20143">MSEYIESGIKVDLTGRAYHRFETLPTYIRLKGQGVKEMDVCWLVPAGTDASTSTSSRDTLICLELKGYQTWTIPADLLANLEQKAKDTLLMFCAAWLGRGQGSELALELPEAYRTYDPSRRLQLVILVDEDNRQAAALMALRQKLRNRLLGLTHLLDFSLTIVNRSSAERAGLPISAATPT</sequence>
<evidence type="ECO:0000313" key="2">
    <source>
        <dbReference type="Proteomes" id="UP001236657"/>
    </source>
</evidence>
<proteinExistence type="predicted"/>
<evidence type="ECO:0000313" key="1">
    <source>
        <dbReference type="EMBL" id="WML91007.1"/>
    </source>
</evidence>
<name>A0ABY9MQZ8_9GAMM</name>
<reference evidence="1 2" key="1">
    <citation type="submission" date="2023-08" db="EMBL/GenBank/DDBJ databases">
        <title>New molecular markers tilS and rpoB for phylogenetic and monitoring studies of the genus Thiothrix biodiversity.</title>
        <authorList>
            <person name="Ravin N.V."/>
            <person name="Smolyakov D."/>
            <person name="Markov N.D."/>
            <person name="Beletsky A.V."/>
            <person name="Mardanov A.V."/>
            <person name="Rudenko T.S."/>
            <person name="Grabovich M.Y."/>
        </authorList>
    </citation>
    <scope>NUCLEOTIDE SEQUENCE [LARGE SCALE GENOMIC DNA]</scope>
    <source>
        <strain evidence="1 2">MK1</strain>
    </source>
</reference>